<dbReference type="Proteomes" id="UP001301526">
    <property type="component" value="Chromosome"/>
</dbReference>
<dbReference type="Pfam" id="PF13280">
    <property type="entry name" value="WYL"/>
    <property type="match status" value="1"/>
</dbReference>
<evidence type="ECO:0000259" key="1">
    <source>
        <dbReference type="Pfam" id="PF13280"/>
    </source>
</evidence>
<feature type="domain" description="WYL" evidence="1">
    <location>
        <begin position="134"/>
        <end position="207"/>
    </location>
</feature>
<accession>A0AA96VGF3</accession>
<dbReference type="Pfam" id="PF25583">
    <property type="entry name" value="WCX"/>
    <property type="match status" value="1"/>
</dbReference>
<dbReference type="InterPro" id="IPR057727">
    <property type="entry name" value="WCX_dom"/>
</dbReference>
<sequence>MKDKLLLAIYILEILKKYSSPQTRLTQAQIMKRLDTDYTISITRKTLSNYLVRLKEEGYIEGQRGVYIRRDFSDNELKYLIDSILYAKHMPDEQAVTLIEKLRNLSPSRVKNRAKHISYLSSMNHTDNMCLDQVVEGLEEAIEKNRKVQITTCRYNLSGKLVDTGTSIISPYYIVSSMSRYYVICYDDCRGQYLENRRLDRITQVEVLSEPRRKLDESASMRDRFHLGQYMKEHLYMFSGPTGKVRLAFKEQLVGIVIDWFGKDFRFVKQEGDIVTVDLICNEDAFYHWALQYGEHFEIIAPDHLRKRMKEGLEKILKKYQ</sequence>
<dbReference type="AlphaFoldDB" id="A0AA96VGF3"/>
<proteinExistence type="predicted"/>
<dbReference type="PANTHER" id="PTHR34580:SF1">
    <property type="entry name" value="PROTEIN PAFC"/>
    <property type="match status" value="1"/>
</dbReference>
<gene>
    <name evidence="3" type="ORF">PW220_01145</name>
</gene>
<dbReference type="PANTHER" id="PTHR34580">
    <property type="match status" value="1"/>
</dbReference>
<evidence type="ECO:0000313" key="3">
    <source>
        <dbReference type="EMBL" id="WNY49282.1"/>
    </source>
</evidence>
<dbReference type="PROSITE" id="PS52050">
    <property type="entry name" value="WYL"/>
    <property type="match status" value="1"/>
</dbReference>
<keyword evidence="4" id="KW-1185">Reference proteome</keyword>
<reference evidence="3 4" key="1">
    <citation type="submission" date="2023-02" db="EMBL/GenBank/DDBJ databases">
        <title>Streptococcus sp. Genome Sequencing and Assembly.</title>
        <authorList>
            <person name="Shore S.M."/>
            <person name="Nicholson T.L."/>
        </authorList>
    </citation>
    <scope>NUCLEOTIDE SEQUENCE [LARGE SCALE GENOMIC DNA]</scope>
    <source>
        <strain evidence="3 4">29892</strain>
    </source>
</reference>
<organism evidence="3 4">
    <name type="scientific">Streptococcus iners subsp. hyiners</name>
    <dbReference type="NCBI Taxonomy" id="3028083"/>
    <lineage>
        <taxon>Bacteria</taxon>
        <taxon>Bacillati</taxon>
        <taxon>Bacillota</taxon>
        <taxon>Bacilli</taxon>
        <taxon>Lactobacillales</taxon>
        <taxon>Streptococcaceae</taxon>
        <taxon>Streptococcus</taxon>
        <taxon>Streptococcus iners</taxon>
    </lineage>
</organism>
<dbReference type="EMBL" id="CP118734">
    <property type="protein sequence ID" value="WNY49282.1"/>
    <property type="molecule type" value="Genomic_DNA"/>
</dbReference>
<evidence type="ECO:0000259" key="2">
    <source>
        <dbReference type="Pfam" id="PF25583"/>
    </source>
</evidence>
<dbReference type="InterPro" id="IPR051534">
    <property type="entry name" value="CBASS_pafABC_assoc_protein"/>
</dbReference>
<protein>
    <submittedName>
        <fullName evidence="3">WYL domain-containing transcriptional regulator</fullName>
    </submittedName>
</protein>
<dbReference type="RefSeq" id="WP_105117649.1">
    <property type="nucleotide sequence ID" value="NZ_CP118734.1"/>
</dbReference>
<evidence type="ECO:0000313" key="4">
    <source>
        <dbReference type="Proteomes" id="UP001301526"/>
    </source>
</evidence>
<feature type="domain" description="WCX" evidence="2">
    <location>
        <begin position="243"/>
        <end position="317"/>
    </location>
</feature>
<name>A0AA96VGF3_9STRE</name>
<dbReference type="InterPro" id="IPR026881">
    <property type="entry name" value="WYL_dom"/>
</dbReference>